<protein>
    <submittedName>
        <fullName evidence="2">Uncharacterized protein</fullName>
    </submittedName>
</protein>
<organism evidence="2 3">
    <name type="scientific">Citrullus colocynthis</name>
    <name type="common">colocynth</name>
    <dbReference type="NCBI Taxonomy" id="252529"/>
    <lineage>
        <taxon>Eukaryota</taxon>
        <taxon>Viridiplantae</taxon>
        <taxon>Streptophyta</taxon>
        <taxon>Embryophyta</taxon>
        <taxon>Tracheophyta</taxon>
        <taxon>Spermatophyta</taxon>
        <taxon>Magnoliopsida</taxon>
        <taxon>eudicotyledons</taxon>
        <taxon>Gunneridae</taxon>
        <taxon>Pentapetalae</taxon>
        <taxon>rosids</taxon>
        <taxon>fabids</taxon>
        <taxon>Cucurbitales</taxon>
        <taxon>Cucurbitaceae</taxon>
        <taxon>Benincaseae</taxon>
        <taxon>Citrullus</taxon>
    </lineage>
</organism>
<gene>
    <name evidence="2" type="ORF">CITCOLO1_LOCUS15704</name>
</gene>
<dbReference type="Proteomes" id="UP001642487">
    <property type="component" value="Chromosome 6"/>
</dbReference>
<reference evidence="2 3" key="1">
    <citation type="submission" date="2024-03" db="EMBL/GenBank/DDBJ databases">
        <authorList>
            <person name="Gkanogiannis A."/>
            <person name="Becerra Lopez-Lavalle L."/>
        </authorList>
    </citation>
    <scope>NUCLEOTIDE SEQUENCE [LARGE SCALE GENOMIC DNA]</scope>
</reference>
<proteinExistence type="predicted"/>
<feature type="chain" id="PRO_5046027921" evidence="1">
    <location>
        <begin position="30"/>
        <end position="118"/>
    </location>
</feature>
<accession>A0ABP0YSL7</accession>
<evidence type="ECO:0000313" key="3">
    <source>
        <dbReference type="Proteomes" id="UP001642487"/>
    </source>
</evidence>
<sequence>MGISQRDCFVFNVLLLFTILLASSQVMEASRVMKGEKWIEKKEKEDHNIHRLFVLPIIQVLQRAPVPPSGRNPCTNIPGQSNGRCTLQTMNVAGGHFVHAPPAIPDSALILDFAAQSS</sequence>
<evidence type="ECO:0000313" key="2">
    <source>
        <dbReference type="EMBL" id="CAK9323519.1"/>
    </source>
</evidence>
<evidence type="ECO:0000256" key="1">
    <source>
        <dbReference type="SAM" id="SignalP"/>
    </source>
</evidence>
<keyword evidence="1" id="KW-0732">Signal</keyword>
<dbReference type="EMBL" id="OZ021740">
    <property type="protein sequence ID" value="CAK9323519.1"/>
    <property type="molecule type" value="Genomic_DNA"/>
</dbReference>
<feature type="signal peptide" evidence="1">
    <location>
        <begin position="1"/>
        <end position="29"/>
    </location>
</feature>
<dbReference type="PANTHER" id="PTHR33592">
    <property type="entry name" value="TRANSMEMBRANE PROTEIN"/>
    <property type="match status" value="1"/>
</dbReference>
<dbReference type="PANTHER" id="PTHR33592:SF3">
    <property type="entry name" value="TRANSMEMBRANE PROTEIN"/>
    <property type="match status" value="1"/>
</dbReference>
<keyword evidence="3" id="KW-1185">Reference proteome</keyword>
<name>A0ABP0YSL7_9ROSI</name>